<evidence type="ECO:0000256" key="6">
    <source>
        <dbReference type="ARBA" id="ARBA00022692"/>
    </source>
</evidence>
<accession>A0A1H2MJW4</accession>
<evidence type="ECO:0000256" key="12">
    <source>
        <dbReference type="ARBA" id="ARBA00023170"/>
    </source>
</evidence>
<keyword evidence="13 14" id="KW-0998">Cell outer membrane</keyword>
<evidence type="ECO:0000256" key="13">
    <source>
        <dbReference type="ARBA" id="ARBA00023237"/>
    </source>
</evidence>
<dbReference type="InterPro" id="IPR011662">
    <property type="entry name" value="Secretin/TonB_short_N"/>
</dbReference>
<evidence type="ECO:0000256" key="15">
    <source>
        <dbReference type="PROSITE-ProRule" id="PRU10144"/>
    </source>
</evidence>
<feature type="signal peptide" evidence="17">
    <location>
        <begin position="1"/>
        <end position="29"/>
    </location>
</feature>
<keyword evidence="4 14" id="KW-1134">Transmembrane beta strand</keyword>
<reference evidence="20" key="1">
    <citation type="submission" date="2016-10" db="EMBL/GenBank/DDBJ databases">
        <authorList>
            <person name="Varghese N."/>
            <person name="Submissions S."/>
        </authorList>
    </citation>
    <scope>NUCLEOTIDE SEQUENCE [LARGE SCALE GENOMIC DNA]</scope>
    <source>
        <strain evidence="20">LMG 2223</strain>
    </source>
</reference>
<dbReference type="PROSITE" id="PS01156">
    <property type="entry name" value="TONB_DEPENDENT_REC_2"/>
    <property type="match status" value="1"/>
</dbReference>
<dbReference type="InterPro" id="IPR012910">
    <property type="entry name" value="Plug_dom"/>
</dbReference>
<dbReference type="PROSITE" id="PS52016">
    <property type="entry name" value="TONB_DEPENDENT_REC_3"/>
    <property type="match status" value="1"/>
</dbReference>
<evidence type="ECO:0000256" key="5">
    <source>
        <dbReference type="ARBA" id="ARBA00022496"/>
    </source>
</evidence>
<evidence type="ECO:0000256" key="1">
    <source>
        <dbReference type="ARBA" id="ARBA00004571"/>
    </source>
</evidence>
<dbReference type="PANTHER" id="PTHR32552">
    <property type="entry name" value="FERRICHROME IRON RECEPTOR-RELATED"/>
    <property type="match status" value="1"/>
</dbReference>
<dbReference type="InterPro" id="IPR039426">
    <property type="entry name" value="TonB-dep_rcpt-like"/>
</dbReference>
<dbReference type="OrthoDB" id="8732650at2"/>
<keyword evidence="6 14" id="KW-0812">Transmembrane</keyword>
<feature type="short sequence motif" description="TonB C-terminal box" evidence="15">
    <location>
        <begin position="779"/>
        <end position="796"/>
    </location>
</feature>
<evidence type="ECO:0000256" key="11">
    <source>
        <dbReference type="ARBA" id="ARBA00023136"/>
    </source>
</evidence>
<dbReference type="GO" id="GO:0015891">
    <property type="term" value="P:siderophore transport"/>
    <property type="evidence" value="ECO:0007669"/>
    <property type="project" value="InterPro"/>
</dbReference>
<evidence type="ECO:0000256" key="4">
    <source>
        <dbReference type="ARBA" id="ARBA00022452"/>
    </source>
</evidence>
<keyword evidence="5" id="KW-0410">Iron transport</keyword>
<keyword evidence="9" id="KW-0406">Ion transport</keyword>
<dbReference type="InterPro" id="IPR037066">
    <property type="entry name" value="Plug_dom_sf"/>
</dbReference>
<dbReference type="Gene3D" id="2.40.170.20">
    <property type="entry name" value="TonB-dependent receptor, beta-barrel domain"/>
    <property type="match status" value="1"/>
</dbReference>
<name>A0A1H2MJW4_9PSED</name>
<dbReference type="SMART" id="SM00965">
    <property type="entry name" value="STN"/>
    <property type="match status" value="1"/>
</dbReference>
<dbReference type="CDD" id="cd01347">
    <property type="entry name" value="ligand_gated_channel"/>
    <property type="match status" value="1"/>
</dbReference>
<comment type="similarity">
    <text evidence="2 14 16">Belongs to the TonB-dependent receptor family.</text>
</comment>
<evidence type="ECO:0000256" key="10">
    <source>
        <dbReference type="ARBA" id="ARBA00023077"/>
    </source>
</evidence>
<sequence length="796" mass="85732">MPVVPPSLLRLSLLLSLSASPLCMPLSWAEDASRRGYEVPAGSLDSALTRFAGLAGVNLSVDPALVSGLRSRGISGEFAVEEGFARLLQGSGLQLQAVGDRAYTLIPAAQSDTLQLPATSILGASTTPVAETYAGDQVTRKGAQGLLGEGDFMDTPFNLTSYTAKAVKNLQARTLGEMVASDPSVRITNPAGGRFEQFSVRGFSLFNSDVSYGGLYGVLPTYAIDMEMVERVDILKGPGALLGGIAPRGSVGGGINIEPKRAADAPLTEFTGSYASAGQFGGAVDIGRRFGDEQQFGVRFNGVKQSGDTEWDHQSVDREMSVIGLDFRKERVRLSLDLGRQERTADAPQERVEVAKGSVMPKARDIRDNFAQSWTYSHTKDTFGAVRGEFDVSDSLMVYAAAGARKGNYDFLRHGVQATQSNGDFTVVPRSFRRDEGVKTVTLGARSWFDTGAVGHTINVSLNRFNMDFDNAGERYTPGRSNLYNPVELPHPGQAVRWDTSTHTENRFTSLALADTLSFLDERVLLTLGARLQKVQVTSWSNGVKDQPAYDEQATSPAVGLVVKVTDQLSLYTNYMEGLSQGETAPSSGVRNENAIFPPTKSKQVEVGAKYDLGNFGMSASVFQIKQPAYGIDAEGFFKPNGELRNQGLELNLFGEPAKGLRLLGGVMLLDSEQTKTAQGLTDGKRGTGAPVANVNLGAEWDIEHLQGLTLTARAIHTGAQYLDAANQQKIDDWERYDLGARYSFKLDEKPVTLRATVENVLDTTYWASAATSSDSAPGLTLSTPRTWLVSATIGF</sequence>
<dbReference type="GO" id="GO:0009279">
    <property type="term" value="C:cell outer membrane"/>
    <property type="evidence" value="ECO:0007669"/>
    <property type="project" value="UniProtKB-SubCell"/>
</dbReference>
<dbReference type="InterPro" id="IPR010917">
    <property type="entry name" value="TonB_rcpt_CS"/>
</dbReference>
<evidence type="ECO:0000256" key="17">
    <source>
        <dbReference type="SAM" id="SignalP"/>
    </source>
</evidence>
<dbReference type="STRING" id="46679.SAMN05216202_1859"/>
<keyword evidence="8" id="KW-0408">Iron</keyword>
<dbReference type="RefSeq" id="WP_090221426.1">
    <property type="nucleotide sequence ID" value="NZ_LS483433.1"/>
</dbReference>
<dbReference type="GO" id="GO:0038023">
    <property type="term" value="F:signaling receptor activity"/>
    <property type="evidence" value="ECO:0007669"/>
    <property type="project" value="InterPro"/>
</dbReference>
<evidence type="ECO:0000256" key="3">
    <source>
        <dbReference type="ARBA" id="ARBA00022448"/>
    </source>
</evidence>
<dbReference type="InterPro" id="IPR000531">
    <property type="entry name" value="Beta-barrel_TonB"/>
</dbReference>
<comment type="subcellular location">
    <subcellularLocation>
        <location evidence="1 14">Cell outer membrane</location>
        <topology evidence="1 14">Multi-pass membrane protein</topology>
    </subcellularLocation>
</comment>
<evidence type="ECO:0000313" key="19">
    <source>
        <dbReference type="EMBL" id="SDU93422.1"/>
    </source>
</evidence>
<evidence type="ECO:0000313" key="20">
    <source>
        <dbReference type="Proteomes" id="UP000198600"/>
    </source>
</evidence>
<keyword evidence="20" id="KW-1185">Reference proteome</keyword>
<keyword evidence="7 17" id="KW-0732">Signal</keyword>
<keyword evidence="11 14" id="KW-0472">Membrane</keyword>
<evidence type="ECO:0000256" key="16">
    <source>
        <dbReference type="RuleBase" id="RU003357"/>
    </source>
</evidence>
<evidence type="ECO:0000256" key="14">
    <source>
        <dbReference type="PROSITE-ProRule" id="PRU01360"/>
    </source>
</evidence>
<dbReference type="EMBL" id="LT629802">
    <property type="protein sequence ID" value="SDU93422.1"/>
    <property type="molecule type" value="Genomic_DNA"/>
</dbReference>
<dbReference type="Pfam" id="PF00593">
    <property type="entry name" value="TonB_dep_Rec_b-barrel"/>
    <property type="match status" value="1"/>
</dbReference>
<dbReference type="PANTHER" id="PTHR32552:SF82">
    <property type="entry name" value="FCUA PROTEIN"/>
    <property type="match status" value="1"/>
</dbReference>
<keyword evidence="12" id="KW-0675">Receptor</keyword>
<evidence type="ECO:0000259" key="18">
    <source>
        <dbReference type="SMART" id="SM00965"/>
    </source>
</evidence>
<dbReference type="InterPro" id="IPR010105">
    <property type="entry name" value="TonB_sidphr_rcpt"/>
</dbReference>
<feature type="chain" id="PRO_5030027495" evidence="17">
    <location>
        <begin position="30"/>
        <end position="796"/>
    </location>
</feature>
<dbReference type="InterPro" id="IPR036942">
    <property type="entry name" value="Beta-barrel_TonB_sf"/>
</dbReference>
<dbReference type="AlphaFoldDB" id="A0A1H2MJW4"/>
<dbReference type="Proteomes" id="UP000198600">
    <property type="component" value="Chromosome I"/>
</dbReference>
<dbReference type="Pfam" id="PF07715">
    <property type="entry name" value="Plug"/>
    <property type="match status" value="1"/>
</dbReference>
<feature type="domain" description="Secretin/TonB short N-terminal" evidence="18">
    <location>
        <begin position="57"/>
        <end position="108"/>
    </location>
</feature>
<dbReference type="SUPFAM" id="SSF56935">
    <property type="entry name" value="Porins"/>
    <property type="match status" value="1"/>
</dbReference>
<gene>
    <name evidence="19" type="ORF">SAMN05216202_1859</name>
</gene>
<evidence type="ECO:0000256" key="8">
    <source>
        <dbReference type="ARBA" id="ARBA00023004"/>
    </source>
</evidence>
<proteinExistence type="inferred from homology"/>
<protein>
    <submittedName>
        <fullName evidence="19">Iron complex outermembrane recepter protein</fullName>
    </submittedName>
</protein>
<evidence type="ECO:0000256" key="9">
    <source>
        <dbReference type="ARBA" id="ARBA00023065"/>
    </source>
</evidence>
<organism evidence="19 20">
    <name type="scientific">Pseudomonas mucidolens</name>
    <dbReference type="NCBI Taxonomy" id="46679"/>
    <lineage>
        <taxon>Bacteria</taxon>
        <taxon>Pseudomonadati</taxon>
        <taxon>Pseudomonadota</taxon>
        <taxon>Gammaproteobacteria</taxon>
        <taxon>Pseudomonadales</taxon>
        <taxon>Pseudomonadaceae</taxon>
        <taxon>Pseudomonas</taxon>
    </lineage>
</organism>
<dbReference type="NCBIfam" id="TIGR01783">
    <property type="entry name" value="TonB-siderophor"/>
    <property type="match status" value="1"/>
</dbReference>
<keyword evidence="3 14" id="KW-0813">Transport</keyword>
<dbReference type="Pfam" id="PF07660">
    <property type="entry name" value="STN"/>
    <property type="match status" value="1"/>
</dbReference>
<dbReference type="Gene3D" id="2.170.130.10">
    <property type="entry name" value="TonB-dependent receptor, plug domain"/>
    <property type="match status" value="1"/>
</dbReference>
<evidence type="ECO:0000256" key="7">
    <source>
        <dbReference type="ARBA" id="ARBA00022729"/>
    </source>
</evidence>
<dbReference type="Gene3D" id="3.55.50.30">
    <property type="match status" value="1"/>
</dbReference>
<evidence type="ECO:0000256" key="2">
    <source>
        <dbReference type="ARBA" id="ARBA00009810"/>
    </source>
</evidence>
<keyword evidence="10 16" id="KW-0798">TonB box</keyword>
<dbReference type="GO" id="GO:0015344">
    <property type="term" value="F:siderophore uptake transmembrane transporter activity"/>
    <property type="evidence" value="ECO:0007669"/>
    <property type="project" value="TreeGrafter"/>
</dbReference>